<keyword evidence="2" id="KW-1185">Reference proteome</keyword>
<accession>A0AAU9X1Y5</accession>
<dbReference type="GO" id="GO:0005506">
    <property type="term" value="F:iron ion binding"/>
    <property type="evidence" value="ECO:0007669"/>
    <property type="project" value="InterPro"/>
</dbReference>
<gene>
    <name evidence="1" type="ORF">PMEA_00015808</name>
</gene>
<proteinExistence type="predicted"/>
<comment type="caution">
    <text evidence="1">The sequence shown here is derived from an EMBL/GenBank/DDBJ whole genome shotgun (WGS) entry which is preliminary data.</text>
</comment>
<dbReference type="EMBL" id="CALNXJ010000028">
    <property type="protein sequence ID" value="CAH3134289.1"/>
    <property type="molecule type" value="Genomic_DNA"/>
</dbReference>
<dbReference type="GO" id="GO:0020037">
    <property type="term" value="F:heme binding"/>
    <property type="evidence" value="ECO:0007669"/>
    <property type="project" value="InterPro"/>
</dbReference>
<organism evidence="1 2">
    <name type="scientific">Pocillopora meandrina</name>
    <dbReference type="NCBI Taxonomy" id="46732"/>
    <lineage>
        <taxon>Eukaryota</taxon>
        <taxon>Metazoa</taxon>
        <taxon>Cnidaria</taxon>
        <taxon>Anthozoa</taxon>
        <taxon>Hexacorallia</taxon>
        <taxon>Scleractinia</taxon>
        <taxon>Astrocoeniina</taxon>
        <taxon>Pocilloporidae</taxon>
        <taxon>Pocillopora</taxon>
    </lineage>
</organism>
<evidence type="ECO:0000313" key="1">
    <source>
        <dbReference type="EMBL" id="CAH3134289.1"/>
    </source>
</evidence>
<dbReference type="InterPro" id="IPR036396">
    <property type="entry name" value="Cyt_P450_sf"/>
</dbReference>
<dbReference type="GO" id="GO:0004497">
    <property type="term" value="F:monooxygenase activity"/>
    <property type="evidence" value="ECO:0007669"/>
    <property type="project" value="InterPro"/>
</dbReference>
<dbReference type="SUPFAM" id="SSF48264">
    <property type="entry name" value="Cytochrome P450"/>
    <property type="match status" value="1"/>
</dbReference>
<protein>
    <submittedName>
        <fullName evidence="1">Uncharacterized protein</fullName>
    </submittedName>
</protein>
<dbReference type="Proteomes" id="UP001159428">
    <property type="component" value="Unassembled WGS sequence"/>
</dbReference>
<sequence>MAFTVRTKRNHPLVVSSGRTILFMLKQNHGLRGFLPSTSIRRCTKNKTFFRNPGPLRLPVFGITWTFFVVTKGQPLGKRFYEIQAEDVKKYGKVFRNKLPSVEIISLSDPADVAKFDRIPNIQKDWTFRL</sequence>
<dbReference type="GO" id="GO:0016705">
    <property type="term" value="F:oxidoreductase activity, acting on paired donors, with incorporation or reduction of molecular oxygen"/>
    <property type="evidence" value="ECO:0007669"/>
    <property type="project" value="InterPro"/>
</dbReference>
<name>A0AAU9X1Y5_9CNID</name>
<reference evidence="1 2" key="1">
    <citation type="submission" date="2022-05" db="EMBL/GenBank/DDBJ databases">
        <authorList>
            <consortium name="Genoscope - CEA"/>
            <person name="William W."/>
        </authorList>
    </citation>
    <scope>NUCLEOTIDE SEQUENCE [LARGE SCALE GENOMIC DNA]</scope>
</reference>
<dbReference type="AlphaFoldDB" id="A0AAU9X1Y5"/>
<evidence type="ECO:0000313" key="2">
    <source>
        <dbReference type="Proteomes" id="UP001159428"/>
    </source>
</evidence>